<accession>A0A1Y3E4Q3</accession>
<name>A0A1Y3E4Q3_9BILA</name>
<protein>
    <submittedName>
        <fullName evidence="2">Uncharacterized protein</fullName>
    </submittedName>
</protein>
<comment type="caution">
    <text evidence="2">The sequence shown here is derived from an EMBL/GenBank/DDBJ whole genome shotgun (WGS) entry which is preliminary data.</text>
</comment>
<keyword evidence="1" id="KW-0472">Membrane</keyword>
<dbReference type="AlphaFoldDB" id="A0A1Y3E4Q3"/>
<dbReference type="Proteomes" id="UP000243006">
    <property type="component" value="Unassembled WGS sequence"/>
</dbReference>
<evidence type="ECO:0000256" key="1">
    <source>
        <dbReference type="SAM" id="Phobius"/>
    </source>
</evidence>
<gene>
    <name evidence="2" type="ORF">D917_04386</name>
</gene>
<dbReference type="EMBL" id="LVZM01023374">
    <property type="protein sequence ID" value="OUC40035.1"/>
    <property type="molecule type" value="Genomic_DNA"/>
</dbReference>
<proteinExistence type="predicted"/>
<organism evidence="2 3">
    <name type="scientific">Trichinella nativa</name>
    <dbReference type="NCBI Taxonomy" id="6335"/>
    <lineage>
        <taxon>Eukaryota</taxon>
        <taxon>Metazoa</taxon>
        <taxon>Ecdysozoa</taxon>
        <taxon>Nematoda</taxon>
        <taxon>Enoplea</taxon>
        <taxon>Dorylaimia</taxon>
        <taxon>Trichinellida</taxon>
        <taxon>Trichinellidae</taxon>
        <taxon>Trichinella</taxon>
    </lineage>
</organism>
<keyword evidence="1" id="KW-1133">Transmembrane helix</keyword>
<feature type="transmembrane region" description="Helical" evidence="1">
    <location>
        <begin position="58"/>
        <end position="79"/>
    </location>
</feature>
<feature type="transmembrane region" description="Helical" evidence="1">
    <location>
        <begin position="27"/>
        <end position="46"/>
    </location>
</feature>
<evidence type="ECO:0000313" key="3">
    <source>
        <dbReference type="Proteomes" id="UP000243006"/>
    </source>
</evidence>
<evidence type="ECO:0000313" key="2">
    <source>
        <dbReference type="EMBL" id="OUC40035.1"/>
    </source>
</evidence>
<keyword evidence="1" id="KW-0812">Transmembrane</keyword>
<sequence length="104" mass="12157">MTTSCSELIPHEQQQRAATFNKQLLNLPIYISIHLLSVDIYMSARLRSRKLKNRSNSIMGFAFIPTLYDIFYLSVLKYFDKILRQLPDRLMTTTGSQHMRTNNS</sequence>
<reference evidence="2 3" key="1">
    <citation type="submission" date="2015-04" db="EMBL/GenBank/DDBJ databases">
        <title>Draft genome of the roundworm Trichinella nativa.</title>
        <authorList>
            <person name="Mitreva M."/>
        </authorList>
    </citation>
    <scope>NUCLEOTIDE SEQUENCE [LARGE SCALE GENOMIC DNA]</scope>
    <source>
        <strain evidence="2 3">ISS45</strain>
    </source>
</reference>